<sequence length="103" mass="11460">MPPHADRLAHIVLGFCLKIRNTASIRLLENSSHVEKDGGAMFSMDRDGRDVMPPTVTQSCLPWVTPPADNRSRLLLPFPNTRRCFLKFESSDIGAAGINRCSH</sequence>
<reference evidence="1 2" key="1">
    <citation type="submission" date="2019-02" db="EMBL/GenBank/DDBJ databases">
        <title>Deep-cultivation of Planctomycetes and their phenomic and genomic characterization uncovers novel biology.</title>
        <authorList>
            <person name="Wiegand S."/>
            <person name="Jogler M."/>
            <person name="Boedeker C."/>
            <person name="Pinto D."/>
            <person name="Vollmers J."/>
            <person name="Rivas-Marin E."/>
            <person name="Kohn T."/>
            <person name="Peeters S.H."/>
            <person name="Heuer A."/>
            <person name="Rast P."/>
            <person name="Oberbeckmann S."/>
            <person name="Bunk B."/>
            <person name="Jeske O."/>
            <person name="Meyerdierks A."/>
            <person name="Storesund J.E."/>
            <person name="Kallscheuer N."/>
            <person name="Luecker S."/>
            <person name="Lage O.M."/>
            <person name="Pohl T."/>
            <person name="Merkel B.J."/>
            <person name="Hornburger P."/>
            <person name="Mueller R.-W."/>
            <person name="Bruemmer F."/>
            <person name="Labrenz M."/>
            <person name="Spormann A.M."/>
            <person name="Op den Camp H."/>
            <person name="Overmann J."/>
            <person name="Amann R."/>
            <person name="Jetten M.S.M."/>
            <person name="Mascher T."/>
            <person name="Medema M.H."/>
            <person name="Devos D.P."/>
            <person name="Kaster A.-K."/>
            <person name="Ovreas L."/>
            <person name="Rohde M."/>
            <person name="Galperin M.Y."/>
            <person name="Jogler C."/>
        </authorList>
    </citation>
    <scope>NUCLEOTIDE SEQUENCE [LARGE SCALE GENOMIC DNA]</scope>
    <source>
        <strain evidence="1 2">FF011L</strain>
    </source>
</reference>
<dbReference type="Proteomes" id="UP000320672">
    <property type="component" value="Chromosome"/>
</dbReference>
<protein>
    <submittedName>
        <fullName evidence="1">Uncharacterized protein</fullName>
    </submittedName>
</protein>
<name>A0A517MIH9_9BACT</name>
<gene>
    <name evidence="1" type="ORF">FF011L_34790</name>
</gene>
<evidence type="ECO:0000313" key="2">
    <source>
        <dbReference type="Proteomes" id="UP000320672"/>
    </source>
</evidence>
<evidence type="ECO:0000313" key="1">
    <source>
        <dbReference type="EMBL" id="QDS94699.1"/>
    </source>
</evidence>
<accession>A0A517MIH9</accession>
<dbReference type="KEGG" id="rml:FF011L_34790"/>
<proteinExistence type="predicted"/>
<dbReference type="AlphaFoldDB" id="A0A517MIH9"/>
<keyword evidence="2" id="KW-1185">Reference proteome</keyword>
<organism evidence="1 2">
    <name type="scientific">Roseimaritima multifibrata</name>
    <dbReference type="NCBI Taxonomy" id="1930274"/>
    <lineage>
        <taxon>Bacteria</taxon>
        <taxon>Pseudomonadati</taxon>
        <taxon>Planctomycetota</taxon>
        <taxon>Planctomycetia</taxon>
        <taxon>Pirellulales</taxon>
        <taxon>Pirellulaceae</taxon>
        <taxon>Roseimaritima</taxon>
    </lineage>
</organism>
<dbReference type="EMBL" id="CP036262">
    <property type="protein sequence ID" value="QDS94699.1"/>
    <property type="molecule type" value="Genomic_DNA"/>
</dbReference>